<dbReference type="InterPro" id="IPR021027">
    <property type="entry name" value="Transposase_put_HTH"/>
</dbReference>
<gene>
    <name evidence="2" type="ORF">IKE_05957</name>
</gene>
<name>A0A9W5PYG3_BACCE</name>
<evidence type="ECO:0000313" key="3">
    <source>
        <dbReference type="Proteomes" id="UP000014023"/>
    </source>
</evidence>
<dbReference type="Proteomes" id="UP000014023">
    <property type="component" value="Unassembled WGS sequence"/>
</dbReference>
<dbReference type="AlphaFoldDB" id="A0A9W5PYG3"/>
<proteinExistence type="predicted"/>
<dbReference type="Pfam" id="PF12323">
    <property type="entry name" value="HTH_OrfB_IS605"/>
    <property type="match status" value="1"/>
</dbReference>
<evidence type="ECO:0000313" key="2">
    <source>
        <dbReference type="EMBL" id="EOO60757.1"/>
    </source>
</evidence>
<evidence type="ECO:0000259" key="1">
    <source>
        <dbReference type="Pfam" id="PF12323"/>
    </source>
</evidence>
<protein>
    <recommendedName>
        <fullName evidence="1">Transposase putative helix-turn-helix domain-containing protein</fullName>
    </recommendedName>
</protein>
<sequence length="152" mass="17487">MEVKRIIIKQAYKFRIYPNQAHGTLINKNFGCSRFVFNHFLPLWDNAYKEAGKDLTYGYMLCQTSCHEKRVCLAKRSGSYCCSVVRSQPCGCLHIFSKNKTVPHVSNLRTCLKSMVLFYVKKTCGSMSTEKQKCLKLSKANLLKKDITKLDQ</sequence>
<feature type="domain" description="Transposase putative helix-turn-helix" evidence="1">
    <location>
        <begin position="9"/>
        <end position="53"/>
    </location>
</feature>
<reference evidence="2 3" key="1">
    <citation type="submission" date="2012-12" db="EMBL/GenBank/DDBJ databases">
        <title>The Genome Sequence of Bacillus cereus VD196.</title>
        <authorList>
            <consortium name="The Broad Institute Genome Sequencing Platform"/>
            <consortium name="The Broad Institute Genome Sequencing Center for Infectious Disease"/>
            <person name="Feldgarden M."/>
            <person name="Van der Auwera G.A."/>
            <person name="Mahillon J."/>
            <person name="Duprez V."/>
            <person name="Timmery S."/>
            <person name="Mattelet C."/>
            <person name="Dierick K."/>
            <person name="Sun M."/>
            <person name="Yu Z."/>
            <person name="Zhu L."/>
            <person name="Hu X."/>
            <person name="Shank E.B."/>
            <person name="Swiecicka I."/>
            <person name="Hansen B.M."/>
            <person name="Andrup L."/>
            <person name="Walker B."/>
            <person name="Young S.K."/>
            <person name="Zeng Q."/>
            <person name="Gargeya S."/>
            <person name="Fitzgerald M."/>
            <person name="Haas B."/>
            <person name="Abouelleil A."/>
            <person name="Alvarado L."/>
            <person name="Arachchi H.M."/>
            <person name="Berlin A.M."/>
            <person name="Chapman S.B."/>
            <person name="Dewar J."/>
            <person name="Goldberg J."/>
            <person name="Griggs A."/>
            <person name="Gujja S."/>
            <person name="Hansen M."/>
            <person name="Howarth C."/>
            <person name="Imamovic A."/>
            <person name="Larimer J."/>
            <person name="McCowan C."/>
            <person name="Murphy C."/>
            <person name="Neiman D."/>
            <person name="Pearson M."/>
            <person name="Priest M."/>
            <person name="Roberts A."/>
            <person name="Saif S."/>
            <person name="Shea T."/>
            <person name="Sisk P."/>
            <person name="Sykes S."/>
            <person name="Wortman J."/>
            <person name="Nusbaum C."/>
            <person name="Birren B."/>
        </authorList>
    </citation>
    <scope>NUCLEOTIDE SEQUENCE [LARGE SCALE GENOMIC DNA]</scope>
    <source>
        <strain evidence="2 3">VD196</strain>
    </source>
</reference>
<organism evidence="2 3">
    <name type="scientific">Bacillus cereus VD196</name>
    <dbReference type="NCBI Taxonomy" id="1053243"/>
    <lineage>
        <taxon>Bacteria</taxon>
        <taxon>Bacillati</taxon>
        <taxon>Bacillota</taxon>
        <taxon>Bacilli</taxon>
        <taxon>Bacillales</taxon>
        <taxon>Bacillaceae</taxon>
        <taxon>Bacillus</taxon>
        <taxon>Bacillus cereus group</taxon>
    </lineage>
</organism>
<dbReference type="EMBL" id="AHFL01000067">
    <property type="protein sequence ID" value="EOO60757.1"/>
    <property type="molecule type" value="Genomic_DNA"/>
</dbReference>
<comment type="caution">
    <text evidence="2">The sequence shown here is derived from an EMBL/GenBank/DDBJ whole genome shotgun (WGS) entry which is preliminary data.</text>
</comment>
<accession>A0A9W5PYG3</accession>